<dbReference type="GO" id="GO:0016788">
    <property type="term" value="F:hydrolase activity, acting on ester bonds"/>
    <property type="evidence" value="ECO:0007669"/>
    <property type="project" value="UniProtKB-UniRule"/>
</dbReference>
<dbReference type="GO" id="GO:0005737">
    <property type="term" value="C:cytoplasm"/>
    <property type="evidence" value="ECO:0007669"/>
    <property type="project" value="UniProtKB-SubCell"/>
</dbReference>
<dbReference type="InterPro" id="IPR006641">
    <property type="entry name" value="YqgF/RNaseH-like_dom"/>
</dbReference>
<comment type="caution">
    <text evidence="7">The sequence shown here is derived from an EMBL/GenBank/DDBJ whole genome shotgun (WGS) entry which is preliminary data.</text>
</comment>
<evidence type="ECO:0000256" key="5">
    <source>
        <dbReference type="HAMAP-Rule" id="MF_00651"/>
    </source>
</evidence>
<evidence type="ECO:0000256" key="4">
    <source>
        <dbReference type="ARBA" id="ARBA00022801"/>
    </source>
</evidence>
<evidence type="ECO:0000313" key="7">
    <source>
        <dbReference type="EMBL" id="CDG39375.1"/>
    </source>
</evidence>
<reference evidence="7 8" key="1">
    <citation type="journal article" date="2014" name="Genome Biol. Evol.">
        <title>Acetic acid bacteria genomes reveal functional traits for adaptation to life in insect guts.</title>
        <authorList>
            <person name="Chouaia B."/>
            <person name="Gaiarsa S."/>
            <person name="Crotti E."/>
            <person name="Comandatore F."/>
            <person name="Degli Esposti M."/>
            <person name="Ricci I."/>
            <person name="Alma A."/>
            <person name="Favia G."/>
            <person name="Bandi C."/>
            <person name="Daffonchio D."/>
        </authorList>
    </citation>
    <scope>NUCLEOTIDE SEQUENCE [LARGE SCALE GENOMIC DNA]</scope>
    <source>
        <strain evidence="7 8">SF2.1</strain>
    </source>
</reference>
<evidence type="ECO:0000313" key="8">
    <source>
        <dbReference type="Proteomes" id="UP000027583"/>
    </source>
</evidence>
<dbReference type="NCBIfam" id="TIGR00250">
    <property type="entry name" value="RNAse_H_YqgF"/>
    <property type="match status" value="1"/>
</dbReference>
<comment type="function">
    <text evidence="5">Could be a nuclease involved in processing of the 5'-end of pre-16S rRNA.</text>
</comment>
<evidence type="ECO:0000259" key="6">
    <source>
        <dbReference type="SMART" id="SM00732"/>
    </source>
</evidence>
<dbReference type="InterPro" id="IPR012337">
    <property type="entry name" value="RNaseH-like_sf"/>
</dbReference>
<feature type="domain" description="YqgF/RNase H-like" evidence="6">
    <location>
        <begin position="17"/>
        <end position="117"/>
    </location>
</feature>
<proteinExistence type="inferred from homology"/>
<dbReference type="InterPro" id="IPR037027">
    <property type="entry name" value="YqgF/RNaseH-like_dom_sf"/>
</dbReference>
<keyword evidence="4 5" id="KW-0378">Hydrolase</keyword>
<dbReference type="GO" id="GO:0000967">
    <property type="term" value="P:rRNA 5'-end processing"/>
    <property type="evidence" value="ECO:0007669"/>
    <property type="project" value="UniProtKB-UniRule"/>
</dbReference>
<evidence type="ECO:0000256" key="1">
    <source>
        <dbReference type="ARBA" id="ARBA00022490"/>
    </source>
</evidence>
<keyword evidence="3 5" id="KW-0540">Nuclease</keyword>
<dbReference type="EC" id="3.1.-.-" evidence="5"/>
<dbReference type="AlphaFoldDB" id="A0A060QEL3"/>
<sequence>MSLFNPYALRDALPPGSRLLGLDPGQKTIGLALSDVTLMLASPYLSLKRRKFGETAEEIGRIVRKEGIGGLICGLPLSLDGSFGPAARSAQDWMTELSTRLDLPGCCWDERLSSSAVNRFLIQEADMTRKRRAEVVDKMAAAYTLQSWLDATSPQPEFD</sequence>
<dbReference type="GeneID" id="78226244"/>
<dbReference type="eggNOG" id="COG0816">
    <property type="taxonomic scope" value="Bacteria"/>
</dbReference>
<dbReference type="HAMAP" id="MF_00651">
    <property type="entry name" value="Nuclease_YqgF"/>
    <property type="match status" value="1"/>
</dbReference>
<name>A0A060QEL3_9PROT</name>
<dbReference type="CDD" id="cd16964">
    <property type="entry name" value="YqgF"/>
    <property type="match status" value="1"/>
</dbReference>
<reference evidence="7 8" key="2">
    <citation type="journal article" date="2014" name="PLoS ONE">
        <title>Evolution of mitochondria reconstructed from the energy metabolism of living bacteria.</title>
        <authorList>
            <person name="Degli Esposti M."/>
            <person name="Chouaia B."/>
            <person name="Comandatore F."/>
            <person name="Crotti E."/>
            <person name="Sassera D."/>
            <person name="Lievens P.M."/>
            <person name="Daffonchio D."/>
            <person name="Bandi C."/>
        </authorList>
    </citation>
    <scope>NUCLEOTIDE SEQUENCE [LARGE SCALE GENOMIC DNA]</scope>
    <source>
        <strain evidence="7 8">SF2.1</strain>
    </source>
</reference>
<organism evidence="7 8">
    <name type="scientific">Asaia bogorensis</name>
    <dbReference type="NCBI Taxonomy" id="91915"/>
    <lineage>
        <taxon>Bacteria</taxon>
        <taxon>Pseudomonadati</taxon>
        <taxon>Pseudomonadota</taxon>
        <taxon>Alphaproteobacteria</taxon>
        <taxon>Acetobacterales</taxon>
        <taxon>Acetobacteraceae</taxon>
        <taxon>Asaia</taxon>
    </lineage>
</organism>
<dbReference type="Proteomes" id="UP000027583">
    <property type="component" value="Unassembled WGS sequence"/>
</dbReference>
<dbReference type="Pfam" id="PF03652">
    <property type="entry name" value="RuvX"/>
    <property type="match status" value="1"/>
</dbReference>
<dbReference type="EMBL" id="CBLX010000009">
    <property type="protein sequence ID" value="CDG39375.1"/>
    <property type="molecule type" value="Genomic_DNA"/>
</dbReference>
<keyword evidence="2 5" id="KW-0690">Ribosome biogenesis</keyword>
<dbReference type="SMART" id="SM00732">
    <property type="entry name" value="YqgFc"/>
    <property type="match status" value="1"/>
</dbReference>
<dbReference type="PANTHER" id="PTHR33317:SF4">
    <property type="entry name" value="POLYNUCLEOTIDYL TRANSFERASE, RIBONUCLEASE H-LIKE SUPERFAMILY PROTEIN"/>
    <property type="match status" value="1"/>
</dbReference>
<dbReference type="InterPro" id="IPR005227">
    <property type="entry name" value="YqgF"/>
</dbReference>
<comment type="subcellular location">
    <subcellularLocation>
        <location evidence="5">Cytoplasm</location>
    </subcellularLocation>
</comment>
<dbReference type="SUPFAM" id="SSF53098">
    <property type="entry name" value="Ribonuclease H-like"/>
    <property type="match status" value="1"/>
</dbReference>
<dbReference type="RefSeq" id="WP_023977423.1">
    <property type="nucleotide sequence ID" value="NZ_CBLX010000009.1"/>
</dbReference>
<dbReference type="GO" id="GO:0004518">
    <property type="term" value="F:nuclease activity"/>
    <property type="evidence" value="ECO:0007669"/>
    <property type="project" value="UniProtKB-KW"/>
</dbReference>
<dbReference type="Gene3D" id="3.30.420.140">
    <property type="entry name" value="YqgF/RNase H-like domain"/>
    <property type="match status" value="1"/>
</dbReference>
<evidence type="ECO:0000256" key="2">
    <source>
        <dbReference type="ARBA" id="ARBA00022517"/>
    </source>
</evidence>
<gene>
    <name evidence="7" type="ORF">ASAP_1330</name>
</gene>
<accession>A0A060QEL3</accession>
<evidence type="ECO:0000256" key="3">
    <source>
        <dbReference type="ARBA" id="ARBA00022722"/>
    </source>
</evidence>
<protein>
    <recommendedName>
        <fullName evidence="5">Putative pre-16S rRNA nuclease</fullName>
        <ecNumber evidence="5">3.1.-.-</ecNumber>
    </recommendedName>
</protein>
<keyword evidence="1 5" id="KW-0963">Cytoplasm</keyword>
<comment type="similarity">
    <text evidence="5">Belongs to the YqgF HJR family.</text>
</comment>
<dbReference type="PANTHER" id="PTHR33317">
    <property type="entry name" value="POLYNUCLEOTIDYL TRANSFERASE, RIBONUCLEASE H-LIKE SUPERFAMILY PROTEIN"/>
    <property type="match status" value="1"/>
</dbReference>